<evidence type="ECO:0000256" key="7">
    <source>
        <dbReference type="SAM" id="MobiDB-lite"/>
    </source>
</evidence>
<feature type="repeat" description="WD" evidence="6">
    <location>
        <begin position="569"/>
        <end position="606"/>
    </location>
</feature>
<proteinExistence type="inferred from homology"/>
<dbReference type="InterPro" id="IPR019775">
    <property type="entry name" value="WD40_repeat_CS"/>
</dbReference>
<dbReference type="InterPro" id="IPR027145">
    <property type="entry name" value="PWP2"/>
</dbReference>
<evidence type="ECO:0000259" key="8">
    <source>
        <dbReference type="Pfam" id="PF04003"/>
    </source>
</evidence>
<evidence type="ECO:0000256" key="5">
    <source>
        <dbReference type="ARBA" id="ARBA00023242"/>
    </source>
</evidence>
<sequence length="1115" mass="121799">MGSTLMIFSLFTSSVPKNDVGAPKRVGWTECMVVAPTKILGCDTPLKKLNLITPASTACASQRTPQGVETLVWKVQVWVENSVVTLSVTRDLGRGGNVKVCATGVMRLNFKFSNLFGTAYKSGGILFTLSGFGLLSPVGNQITVYDLKRDEALTLELNSFHNIRHIAISPSIGLAIAVNEIGEASILSLITGAVVSVYPFRHPISALSFSPDGKYVAVCKGHTIMMFFAPCLKRQVNHLELFRVFYGFNDDVTCISWSSDSSVFIAGSLDGTSRLFSVQRLRKLIVYTLSGHKNPIIGCFLFENSLDTVTISSDGDVRLWEASQALTELGSGDISEHKVLFHLQKRFRYCSSAGTNIQGMVTTTAFHNGLRLLATGFDSGLLILHSLPEFSIISEVKLFDSSISTLAINCVGDWIGVGCEDRGQIIVWEWRSQTCFLKAESHARQMTSLAYSPDGLHLATGGYDSKVKVWRVAGGRAVVTFTDHTAAVTGVAFPATKAKVVISSSLDGTVRAHDLVRYRNFRTLSVPTRQIQFSSVAVDALGTLVAAGGLDTFEAFVWSLKTGVLVAMLPGHTAPVSGLAFSPDVSGYGLEVASVSWDSTLRLWDLTGDSTDPNNPSAVGAIKETVNFSHDILCVAYRGDGKELALALLSGNIVFYDPVDGTEKGTIYGHHDLGVTQTTDEDLITPKRSAQARKFQTIAYSADGEHLLAAGDSKYICLYSIPDRVLIKRFEVTCNLSLEGVQEVFDRRRFLATHCPDSVAVKAIEMSSLPIPMNRKGADRSRRDWRPEIRVSSVQFSPTGDAFAATTTEGVLVYSLASAGTGYGLQSHFSLGRDSSDAWVFEAAGLDEQATPAAARLASSEGRHAEALDISIRLRLHDLVEEVIEAIPDRMIDFLAKQLPTNLVVLFMIPFLARQLGGRSKHVEFYVHWADALLRFHGMALRRGAATWALNALKSNQGQAKAQEREEDEEKRKEAELTKPGFLIERGEWAACQASLVRLQTSLQTIKNNVVERFESVDNLWHYLENLARLNSAVGAAQVTQVTDNSDNRTDAGTEMIRPSSNSEMVMDVDSEPPEIEQKKKKKKNPHPKSKDRSSKRLPGNASSSKNVAEEVECR</sequence>
<gene>
    <name evidence="9" type="ORF">CDAUBV1_LOCUS366</name>
</gene>
<feature type="domain" description="Small-subunit processome Utp12" evidence="8">
    <location>
        <begin position="877"/>
        <end position="955"/>
    </location>
</feature>
<dbReference type="PANTHER" id="PTHR19858:SF0">
    <property type="entry name" value="PERIODIC TRYPTOPHAN PROTEIN 2 HOMOLOG"/>
    <property type="match status" value="1"/>
</dbReference>
<dbReference type="SUPFAM" id="SSF50978">
    <property type="entry name" value="WD40 repeat-like"/>
    <property type="match status" value="1"/>
</dbReference>
<dbReference type="PANTHER" id="PTHR19858">
    <property type="entry name" value="WD40 REPEAT PROTEIN"/>
    <property type="match status" value="1"/>
</dbReference>
<comment type="caution">
    <text evidence="9">The sequence shown here is derived from an EMBL/GenBank/DDBJ whole genome shotgun (WGS) entry which is preliminary data.</text>
</comment>
<dbReference type="GO" id="GO:0000028">
    <property type="term" value="P:ribosomal small subunit assembly"/>
    <property type="evidence" value="ECO:0007669"/>
    <property type="project" value="TreeGrafter"/>
</dbReference>
<dbReference type="Proteomes" id="UP001497525">
    <property type="component" value="Unassembled WGS sequence"/>
</dbReference>
<evidence type="ECO:0000256" key="3">
    <source>
        <dbReference type="ARBA" id="ARBA00022574"/>
    </source>
</evidence>
<feature type="compositionally biased region" description="Basic residues" evidence="7">
    <location>
        <begin position="1079"/>
        <end position="1088"/>
    </location>
</feature>
<reference evidence="9" key="1">
    <citation type="submission" date="2024-06" db="EMBL/GenBank/DDBJ databases">
        <authorList>
            <person name="Liu X."/>
            <person name="Lenzi L."/>
            <person name="Haldenby T S."/>
            <person name="Uol C."/>
        </authorList>
    </citation>
    <scope>NUCLEOTIDE SEQUENCE</scope>
</reference>
<dbReference type="Gene3D" id="2.130.10.10">
    <property type="entry name" value="YVTN repeat-like/Quinoprotein amine dehydrogenase"/>
    <property type="match status" value="3"/>
</dbReference>
<dbReference type="Pfam" id="PF00400">
    <property type="entry name" value="WD40"/>
    <property type="match status" value="6"/>
</dbReference>
<accession>A0AAV2T0B2</accession>
<dbReference type="InterPro" id="IPR036322">
    <property type="entry name" value="WD40_repeat_dom_sf"/>
</dbReference>
<feature type="region of interest" description="Disordered" evidence="7">
    <location>
        <begin position="1040"/>
        <end position="1115"/>
    </location>
</feature>
<dbReference type="CDD" id="cd00200">
    <property type="entry name" value="WD40"/>
    <property type="match status" value="1"/>
</dbReference>
<dbReference type="InterPro" id="IPR015943">
    <property type="entry name" value="WD40/YVTN_repeat-like_dom_sf"/>
</dbReference>
<dbReference type="GO" id="GO:0034388">
    <property type="term" value="C:Pwp2p-containing subcomplex of 90S preribosome"/>
    <property type="evidence" value="ECO:0007669"/>
    <property type="project" value="TreeGrafter"/>
</dbReference>
<dbReference type="GO" id="GO:0000462">
    <property type="term" value="P:maturation of SSU-rRNA from tricistronic rRNA transcript (SSU-rRNA, 5.8S rRNA, LSU-rRNA)"/>
    <property type="evidence" value="ECO:0007669"/>
    <property type="project" value="TreeGrafter"/>
</dbReference>
<dbReference type="InterPro" id="IPR001680">
    <property type="entry name" value="WD40_rpt"/>
</dbReference>
<dbReference type="EMBL" id="CAXLJL010000002">
    <property type="protein sequence ID" value="CAL5129449.1"/>
    <property type="molecule type" value="Genomic_DNA"/>
</dbReference>
<evidence type="ECO:0000256" key="6">
    <source>
        <dbReference type="PROSITE-ProRule" id="PRU00221"/>
    </source>
</evidence>
<keyword evidence="3 6" id="KW-0853">WD repeat</keyword>
<protein>
    <recommendedName>
        <fullName evidence="8">Small-subunit processome Utp12 domain-containing protein</fullName>
    </recommendedName>
</protein>
<evidence type="ECO:0000256" key="2">
    <source>
        <dbReference type="ARBA" id="ARBA00010226"/>
    </source>
</evidence>
<dbReference type="AlphaFoldDB" id="A0AAV2T0B2"/>
<dbReference type="PROSITE" id="PS00678">
    <property type="entry name" value="WD_REPEATS_1"/>
    <property type="match status" value="1"/>
</dbReference>
<comment type="similarity">
    <text evidence="2">Belongs to the WD repeat PWP2 family.</text>
</comment>
<evidence type="ECO:0000313" key="9">
    <source>
        <dbReference type="EMBL" id="CAL5129449.1"/>
    </source>
</evidence>
<feature type="repeat" description="WD" evidence="6">
    <location>
        <begin position="439"/>
        <end position="480"/>
    </location>
</feature>
<dbReference type="InterPro" id="IPR007148">
    <property type="entry name" value="SSU_processome_Utp12"/>
</dbReference>
<name>A0AAV2T0B2_CALDB</name>
<dbReference type="SUPFAM" id="SSF50998">
    <property type="entry name" value="Quinoprotein alcohol dehydrogenase-like"/>
    <property type="match status" value="1"/>
</dbReference>
<dbReference type="InterPro" id="IPR011047">
    <property type="entry name" value="Quinoprotein_ADH-like_sf"/>
</dbReference>
<dbReference type="SMART" id="SM00320">
    <property type="entry name" value="WD40"/>
    <property type="match status" value="12"/>
</dbReference>
<keyword evidence="5" id="KW-0539">Nucleus</keyword>
<organism evidence="9 10">
    <name type="scientific">Calicophoron daubneyi</name>
    <name type="common">Rumen fluke</name>
    <name type="synonym">Paramphistomum daubneyi</name>
    <dbReference type="NCBI Taxonomy" id="300641"/>
    <lineage>
        <taxon>Eukaryota</taxon>
        <taxon>Metazoa</taxon>
        <taxon>Spiralia</taxon>
        <taxon>Lophotrochozoa</taxon>
        <taxon>Platyhelminthes</taxon>
        <taxon>Trematoda</taxon>
        <taxon>Digenea</taxon>
        <taxon>Plagiorchiida</taxon>
        <taxon>Pronocephalata</taxon>
        <taxon>Paramphistomoidea</taxon>
        <taxon>Paramphistomidae</taxon>
        <taxon>Calicophoron</taxon>
    </lineage>
</organism>
<feature type="repeat" description="WD" evidence="6">
    <location>
        <begin position="245"/>
        <end position="286"/>
    </location>
</feature>
<dbReference type="GO" id="GO:0032040">
    <property type="term" value="C:small-subunit processome"/>
    <property type="evidence" value="ECO:0007669"/>
    <property type="project" value="TreeGrafter"/>
</dbReference>
<evidence type="ECO:0000256" key="4">
    <source>
        <dbReference type="ARBA" id="ARBA00022737"/>
    </source>
</evidence>
<dbReference type="PROSITE" id="PS50082">
    <property type="entry name" value="WD_REPEATS_2"/>
    <property type="match status" value="4"/>
</dbReference>
<comment type="subcellular location">
    <subcellularLocation>
        <location evidence="1">Nucleus</location>
        <location evidence="1">Nucleolus</location>
    </subcellularLocation>
</comment>
<evidence type="ECO:0000256" key="1">
    <source>
        <dbReference type="ARBA" id="ARBA00004604"/>
    </source>
</evidence>
<dbReference type="Pfam" id="PF04003">
    <property type="entry name" value="Utp12"/>
    <property type="match status" value="1"/>
</dbReference>
<evidence type="ECO:0000313" key="10">
    <source>
        <dbReference type="Proteomes" id="UP001497525"/>
    </source>
</evidence>
<keyword evidence="4" id="KW-0677">Repeat</keyword>
<feature type="repeat" description="WD" evidence="6">
    <location>
        <begin position="289"/>
        <end position="321"/>
    </location>
</feature>
<dbReference type="PROSITE" id="PS50294">
    <property type="entry name" value="WD_REPEATS_REGION"/>
    <property type="match status" value="2"/>
</dbReference>